<organism evidence="1 2">
    <name type="scientific">Lyophyllum shimeji</name>
    <name type="common">Hon-shimeji</name>
    <name type="synonym">Tricholoma shimeji</name>
    <dbReference type="NCBI Taxonomy" id="47721"/>
    <lineage>
        <taxon>Eukaryota</taxon>
        <taxon>Fungi</taxon>
        <taxon>Dikarya</taxon>
        <taxon>Basidiomycota</taxon>
        <taxon>Agaricomycotina</taxon>
        <taxon>Agaricomycetes</taxon>
        <taxon>Agaricomycetidae</taxon>
        <taxon>Agaricales</taxon>
        <taxon>Tricholomatineae</taxon>
        <taxon>Lyophyllaceae</taxon>
        <taxon>Lyophyllum</taxon>
    </lineage>
</organism>
<comment type="caution">
    <text evidence="1">The sequence shown here is derived from an EMBL/GenBank/DDBJ whole genome shotgun (WGS) entry which is preliminary data.</text>
</comment>
<dbReference type="OrthoDB" id="2999621at2759"/>
<name>A0A9P3PDD6_LYOSH</name>
<dbReference type="Proteomes" id="UP001063166">
    <property type="component" value="Unassembled WGS sequence"/>
</dbReference>
<evidence type="ECO:0000313" key="2">
    <source>
        <dbReference type="Proteomes" id="UP001063166"/>
    </source>
</evidence>
<accession>A0A9P3PDD6</accession>
<evidence type="ECO:0000313" key="1">
    <source>
        <dbReference type="EMBL" id="GLB33831.1"/>
    </source>
</evidence>
<gene>
    <name evidence="1" type="ORF">LshimejAT787_0107150</name>
</gene>
<protein>
    <submittedName>
        <fullName evidence="1">Uncharacterized protein</fullName>
    </submittedName>
</protein>
<proteinExistence type="predicted"/>
<reference evidence="1" key="1">
    <citation type="submission" date="2022-07" db="EMBL/GenBank/DDBJ databases">
        <title>The genome of Lyophyllum shimeji provides insight into the initial evolution of ectomycorrhizal fungal genome.</title>
        <authorList>
            <person name="Kobayashi Y."/>
            <person name="Shibata T."/>
            <person name="Hirakawa H."/>
            <person name="Shigenobu S."/>
            <person name="Nishiyama T."/>
            <person name="Yamada A."/>
            <person name="Hasebe M."/>
            <person name="Kawaguchi M."/>
        </authorList>
    </citation>
    <scope>NUCLEOTIDE SEQUENCE</scope>
    <source>
        <strain evidence="1">AT787</strain>
    </source>
</reference>
<dbReference type="EMBL" id="BRPK01000001">
    <property type="protein sequence ID" value="GLB33831.1"/>
    <property type="molecule type" value="Genomic_DNA"/>
</dbReference>
<keyword evidence="2" id="KW-1185">Reference proteome</keyword>
<sequence length="191" mass="21638">MTKPTNPDHSMSRDGVFKTAKSTVLPTRDELLGFVLDPDTSQGDLHAVSKLLVAAAAVYNLPSYQAMIREATAEKHCVRCHNSFTDDSNKMGACAIPHVFDLNSWGPNSERQRYPSKCCGSRVELKERDGDFSNVHRLEVCYEGYHTEDVEEVEEEEEYNGINVRRCRMVNGECAREVLWADHEPHFLGQF</sequence>
<dbReference type="AlphaFoldDB" id="A0A9P3PDD6"/>